<dbReference type="AlphaFoldDB" id="A0A2H1VGA0"/>
<name>A0A2H1VGA0_SPOFR</name>
<evidence type="ECO:0000256" key="3">
    <source>
        <dbReference type="RuleBase" id="RU004019"/>
    </source>
</evidence>
<proteinExistence type="inferred from homology"/>
<dbReference type="Gene3D" id="1.10.10.10">
    <property type="entry name" value="Winged helix-like DNA-binding domain superfamily/Winged helix DNA-binding domain"/>
    <property type="match status" value="1"/>
</dbReference>
<dbReference type="PANTHER" id="PTHR11849">
    <property type="entry name" value="ETS"/>
    <property type="match status" value="1"/>
</dbReference>
<dbReference type="GO" id="GO:0043565">
    <property type="term" value="F:sequence-specific DNA binding"/>
    <property type="evidence" value="ECO:0007669"/>
    <property type="project" value="InterPro"/>
</dbReference>
<accession>A0A2H1VGA0</accession>
<dbReference type="SMART" id="SM00413">
    <property type="entry name" value="ETS"/>
    <property type="match status" value="1"/>
</dbReference>
<evidence type="ECO:0000313" key="5">
    <source>
        <dbReference type="EMBL" id="SOQ39826.1"/>
    </source>
</evidence>
<evidence type="ECO:0000256" key="2">
    <source>
        <dbReference type="ARBA" id="ARBA00023125"/>
    </source>
</evidence>
<protein>
    <submittedName>
        <fullName evidence="5">SFRICE_021823</fullName>
    </submittedName>
</protein>
<feature type="domain" description="ETS" evidence="4">
    <location>
        <begin position="49"/>
        <end position="100"/>
    </location>
</feature>
<organism evidence="5">
    <name type="scientific">Spodoptera frugiperda</name>
    <name type="common">Fall armyworm</name>
    <dbReference type="NCBI Taxonomy" id="7108"/>
    <lineage>
        <taxon>Eukaryota</taxon>
        <taxon>Metazoa</taxon>
        <taxon>Ecdysozoa</taxon>
        <taxon>Arthropoda</taxon>
        <taxon>Hexapoda</taxon>
        <taxon>Insecta</taxon>
        <taxon>Pterygota</taxon>
        <taxon>Neoptera</taxon>
        <taxon>Endopterygota</taxon>
        <taxon>Lepidoptera</taxon>
        <taxon>Glossata</taxon>
        <taxon>Ditrysia</taxon>
        <taxon>Noctuoidea</taxon>
        <taxon>Noctuidae</taxon>
        <taxon>Amphipyrinae</taxon>
        <taxon>Spodoptera</taxon>
    </lineage>
</organism>
<dbReference type="GO" id="GO:0000981">
    <property type="term" value="F:DNA-binding transcription factor activity, RNA polymerase II-specific"/>
    <property type="evidence" value="ECO:0007669"/>
    <property type="project" value="TreeGrafter"/>
</dbReference>
<dbReference type="InterPro" id="IPR000418">
    <property type="entry name" value="Ets_dom"/>
</dbReference>
<keyword evidence="3" id="KW-0539">Nucleus</keyword>
<gene>
    <name evidence="5" type="ORF">SFRICE_021823</name>
</gene>
<evidence type="ECO:0000256" key="1">
    <source>
        <dbReference type="ARBA" id="ARBA00005562"/>
    </source>
</evidence>
<dbReference type="GO" id="GO:0005634">
    <property type="term" value="C:nucleus"/>
    <property type="evidence" value="ECO:0007669"/>
    <property type="project" value="UniProtKB-SubCell"/>
</dbReference>
<dbReference type="EMBL" id="ODYU01002393">
    <property type="protein sequence ID" value="SOQ39826.1"/>
    <property type="molecule type" value="Genomic_DNA"/>
</dbReference>
<dbReference type="PRINTS" id="PR00454">
    <property type="entry name" value="ETSDOMAIN"/>
</dbReference>
<dbReference type="InterPro" id="IPR036388">
    <property type="entry name" value="WH-like_DNA-bd_sf"/>
</dbReference>
<keyword evidence="2 3" id="KW-0238">DNA-binding</keyword>
<sequence>MHLHFLLHRRKLDTIVFGPRNTQYSILLENMNQILQRVGRLSLLCCDEQFVKPDEVAKLWGHMKQNENMTFEKFSRAMRYHYRQMVLVSVPTARLVYQFGHKGPDFKTDNPNFVKVKSENVTDMSYS</sequence>
<dbReference type="InterPro" id="IPR036390">
    <property type="entry name" value="WH_DNA-bd_sf"/>
</dbReference>
<dbReference type="InterPro" id="IPR046328">
    <property type="entry name" value="ETS_fam"/>
</dbReference>
<dbReference type="Pfam" id="PF00178">
    <property type="entry name" value="Ets"/>
    <property type="match status" value="1"/>
</dbReference>
<dbReference type="SUPFAM" id="SSF46785">
    <property type="entry name" value="Winged helix' DNA-binding domain"/>
    <property type="match status" value="1"/>
</dbReference>
<dbReference type="GO" id="GO:0030154">
    <property type="term" value="P:cell differentiation"/>
    <property type="evidence" value="ECO:0007669"/>
    <property type="project" value="TreeGrafter"/>
</dbReference>
<reference evidence="5" key="1">
    <citation type="submission" date="2016-07" db="EMBL/GenBank/DDBJ databases">
        <authorList>
            <person name="Bretaudeau A."/>
        </authorList>
    </citation>
    <scope>NUCLEOTIDE SEQUENCE</scope>
    <source>
        <strain evidence="5">Rice</strain>
        <tissue evidence="5">Whole body</tissue>
    </source>
</reference>
<dbReference type="PROSITE" id="PS50061">
    <property type="entry name" value="ETS_DOMAIN_3"/>
    <property type="match status" value="1"/>
</dbReference>
<comment type="subcellular location">
    <subcellularLocation>
        <location evidence="3">Nucleus</location>
    </subcellularLocation>
</comment>
<comment type="similarity">
    <text evidence="1 3">Belongs to the ETS family.</text>
</comment>
<dbReference type="PANTHER" id="PTHR11849:SF190">
    <property type="entry name" value="ETS-DOMAIN PROTEIN"/>
    <property type="match status" value="1"/>
</dbReference>
<evidence type="ECO:0000259" key="4">
    <source>
        <dbReference type="PROSITE" id="PS50061"/>
    </source>
</evidence>